<keyword evidence="3" id="KW-0812">Transmembrane</keyword>
<accession>A0A1B4Q1M0</accession>
<comment type="catalytic activity">
    <reaction evidence="2">
        <text>2 GTP = 3',3'-c-di-GMP + 2 diphosphate</text>
        <dbReference type="Rhea" id="RHEA:24898"/>
        <dbReference type="ChEBI" id="CHEBI:33019"/>
        <dbReference type="ChEBI" id="CHEBI:37565"/>
        <dbReference type="ChEBI" id="CHEBI:58805"/>
        <dbReference type="EC" id="2.7.7.65"/>
    </reaction>
</comment>
<evidence type="ECO:0000256" key="1">
    <source>
        <dbReference type="ARBA" id="ARBA00012528"/>
    </source>
</evidence>
<dbReference type="CDD" id="cd12915">
    <property type="entry name" value="PDC2_DGC_like"/>
    <property type="match status" value="1"/>
</dbReference>
<feature type="domain" description="GGDEF" evidence="4">
    <location>
        <begin position="176"/>
        <end position="310"/>
    </location>
</feature>
<dbReference type="InterPro" id="IPR050469">
    <property type="entry name" value="Diguanylate_Cyclase"/>
</dbReference>
<organism evidence="5 6">
    <name type="scientific">Burkholderia cepacia</name>
    <name type="common">Pseudomonas cepacia</name>
    <dbReference type="NCBI Taxonomy" id="292"/>
    <lineage>
        <taxon>Bacteria</taxon>
        <taxon>Pseudomonadati</taxon>
        <taxon>Pseudomonadota</taxon>
        <taxon>Betaproteobacteria</taxon>
        <taxon>Burkholderiales</taxon>
        <taxon>Burkholderiaceae</taxon>
        <taxon>Burkholderia</taxon>
        <taxon>Burkholderia cepacia complex</taxon>
    </lineage>
</organism>
<dbReference type="GO" id="GO:0005886">
    <property type="term" value="C:plasma membrane"/>
    <property type="evidence" value="ECO:0007669"/>
    <property type="project" value="TreeGrafter"/>
</dbReference>
<dbReference type="PROSITE" id="PS50887">
    <property type="entry name" value="GGDEF"/>
    <property type="match status" value="1"/>
</dbReference>
<dbReference type="CDD" id="cd01949">
    <property type="entry name" value="GGDEF"/>
    <property type="match status" value="1"/>
</dbReference>
<protein>
    <recommendedName>
        <fullName evidence="1">diguanylate cyclase</fullName>
        <ecNumber evidence="1">2.7.7.65</ecNumber>
    </recommendedName>
</protein>
<dbReference type="GO" id="GO:0043709">
    <property type="term" value="P:cell adhesion involved in single-species biofilm formation"/>
    <property type="evidence" value="ECO:0007669"/>
    <property type="project" value="TreeGrafter"/>
</dbReference>
<dbReference type="Pfam" id="PF00990">
    <property type="entry name" value="GGDEF"/>
    <property type="match status" value="1"/>
</dbReference>
<keyword evidence="3" id="KW-0472">Membrane</keyword>
<dbReference type="NCBIfam" id="TIGR00254">
    <property type="entry name" value="GGDEF"/>
    <property type="match status" value="1"/>
</dbReference>
<dbReference type="Proteomes" id="UP000094776">
    <property type="component" value="Chromosome 2"/>
</dbReference>
<evidence type="ECO:0000259" key="4">
    <source>
        <dbReference type="PROSITE" id="PS50887"/>
    </source>
</evidence>
<dbReference type="PANTHER" id="PTHR45138">
    <property type="entry name" value="REGULATORY COMPONENTS OF SENSORY TRANSDUCTION SYSTEM"/>
    <property type="match status" value="1"/>
</dbReference>
<dbReference type="FunFam" id="3.30.70.270:FF:000001">
    <property type="entry name" value="Diguanylate cyclase domain protein"/>
    <property type="match status" value="1"/>
</dbReference>
<keyword evidence="3" id="KW-1133">Transmembrane helix</keyword>
<feature type="transmembrane region" description="Helical" evidence="3">
    <location>
        <begin position="107"/>
        <end position="129"/>
    </location>
</feature>
<evidence type="ECO:0000313" key="5">
    <source>
        <dbReference type="EMBL" id="AOK20076.1"/>
    </source>
</evidence>
<dbReference type="InterPro" id="IPR000160">
    <property type="entry name" value="GGDEF_dom"/>
</dbReference>
<dbReference type="InterPro" id="IPR043128">
    <property type="entry name" value="Rev_trsase/Diguanyl_cyclase"/>
</dbReference>
<dbReference type="InterPro" id="IPR029787">
    <property type="entry name" value="Nucleotide_cyclase"/>
</dbReference>
<reference evidence="5 6" key="1">
    <citation type="submission" date="2015-12" db="EMBL/GenBank/DDBJ databases">
        <title>Diversity of Burkholderia near neighbor genomes.</title>
        <authorList>
            <person name="Sahl J."/>
            <person name="Wagner D."/>
            <person name="Keim P."/>
        </authorList>
    </citation>
    <scope>NUCLEOTIDE SEQUENCE [LARGE SCALE GENOMIC DNA]</scope>
    <source>
        <strain evidence="5 6">MSMB1184WGS</strain>
    </source>
</reference>
<gene>
    <name evidence="5" type="ORF">WT26_30205</name>
</gene>
<dbReference type="Gene3D" id="3.30.70.270">
    <property type="match status" value="1"/>
</dbReference>
<dbReference type="EC" id="2.7.7.65" evidence="1"/>
<name>A0A1B4Q1M0_BURCE</name>
<dbReference type="Gene3D" id="3.30.450.20">
    <property type="entry name" value="PAS domain"/>
    <property type="match status" value="1"/>
</dbReference>
<dbReference type="GO" id="GO:1902201">
    <property type="term" value="P:negative regulation of bacterial-type flagellum-dependent cell motility"/>
    <property type="evidence" value="ECO:0007669"/>
    <property type="project" value="TreeGrafter"/>
</dbReference>
<proteinExistence type="predicted"/>
<evidence type="ECO:0000256" key="2">
    <source>
        <dbReference type="ARBA" id="ARBA00034247"/>
    </source>
</evidence>
<dbReference type="SUPFAM" id="SSF55073">
    <property type="entry name" value="Nucleotide cyclase"/>
    <property type="match status" value="1"/>
</dbReference>
<dbReference type="PANTHER" id="PTHR45138:SF9">
    <property type="entry name" value="DIGUANYLATE CYCLASE DGCM-RELATED"/>
    <property type="match status" value="1"/>
</dbReference>
<dbReference type="EMBL" id="CP013444">
    <property type="protein sequence ID" value="AOK20076.1"/>
    <property type="molecule type" value="Genomic_DNA"/>
</dbReference>
<evidence type="ECO:0000313" key="6">
    <source>
        <dbReference type="Proteomes" id="UP000094776"/>
    </source>
</evidence>
<dbReference type="SMART" id="SM00267">
    <property type="entry name" value="GGDEF"/>
    <property type="match status" value="1"/>
</dbReference>
<dbReference type="GO" id="GO:0052621">
    <property type="term" value="F:diguanylate cyclase activity"/>
    <property type="evidence" value="ECO:0007669"/>
    <property type="project" value="UniProtKB-EC"/>
</dbReference>
<dbReference type="AlphaFoldDB" id="A0A1B4Q1M0"/>
<evidence type="ECO:0000256" key="3">
    <source>
        <dbReference type="SAM" id="Phobius"/>
    </source>
</evidence>
<sequence length="310" mass="34373">MNIEYFHWLLAELSVGHNGLITLIGRDGVIIMREPYNASAIGRDFGKFSAFRSFQATVEGWLFDTSADDGSRRFYYISNLPNLPNLPLAIVVEKKEGDIFSAWRNHAVIIGVLIATFGSTFVVVTVMLFRQLRRRTQSESQFALLARTDGLTGLHNRRSFDDALDREWRRARRIRSIFSLLFIDVDRFKAYNDSYGHRAGDDALAAVARCIAGHIRRPANTAARYGGEEFVVLLSDTPLSDAAQIAERIRTAVSGLELEHAASECGRVTVSIGLASWTQCQDGGADSVVKAADEALYYAKATGRNKIAGF</sequence>